<dbReference type="InterPro" id="IPR053374">
    <property type="entry name" value="TCP-1_chaperonin"/>
</dbReference>
<dbReference type="Gene3D" id="1.10.560.10">
    <property type="entry name" value="GroEL-like equatorial domain"/>
    <property type="match status" value="1"/>
</dbReference>
<dbReference type="SUPFAM" id="SSF54849">
    <property type="entry name" value="GroEL-intermediate domain like"/>
    <property type="match status" value="1"/>
</dbReference>
<dbReference type="Proteomes" id="UP000025227">
    <property type="component" value="Unplaced"/>
</dbReference>
<keyword evidence="6 9" id="KW-0143">Chaperone</keyword>
<dbReference type="FunFam" id="3.50.7.10:FF:000003">
    <property type="entry name" value="T-complex protein 1 subunit epsilon"/>
    <property type="match status" value="1"/>
</dbReference>
<dbReference type="InterPro" id="IPR054827">
    <property type="entry name" value="thermosome_alpha"/>
</dbReference>
<dbReference type="Gene3D" id="3.30.260.10">
    <property type="entry name" value="TCP-1-like chaperonin intermediate domain"/>
    <property type="match status" value="1"/>
</dbReference>
<dbReference type="SUPFAM" id="SSF48592">
    <property type="entry name" value="GroEL equatorial domain-like"/>
    <property type="match status" value="1"/>
</dbReference>
<dbReference type="FunFam" id="1.10.560.10:FF:000053">
    <property type="entry name" value="T-complex protein 1 subunit delta"/>
    <property type="match status" value="1"/>
</dbReference>
<sequence length="542" mass="59639">MATMAQLMFDEFGQPFIVMRDQEKQKRLTGIEALKSHILAARSVANTLRTSLGPRGLDKMLVSPDGEVTITNDGATIMEKMDVQHHVAKLMVELSKSQDAEIGDGTTGVVVLAGALLEEAERLLDRGIHPIKIADGFDLACKKALETLDKIADKFPVADRERLVQTAQTSLGSKVVNRCIRKFAEIAVDAVLSVADLETRDVNFELIKVEGKVGGHLEDTVLVKGIVIDKTMSHPQMPKELKDVKVAILTCPFEPPKPKTKHKLDITSSEDFKALRQYEKETFENMIKQVKDSGATLAICQWGFDDEANHLLHHHQLPAVRWVGGPEIELLAIATNGRIVPRFSELTPEKLGSAGLVREITFGTARDRMLSVEQCPNSKAVTIFVRGGNKMIIDEAKRSLHDALCVIRNLVRDDRIVYGGGSAETACAIEVAKEADKIEGIEQYAFRAFADALEAIPMALAENSGLGPIDAITDLKAKQIEMGKPYLGVDALFSGTNDMKEQKVIETLVSKKEQISLATQVVRMILKIDDVRVPEDDQQQGY</sequence>
<dbReference type="GO" id="GO:0016887">
    <property type="term" value="F:ATP hydrolysis activity"/>
    <property type="evidence" value="ECO:0007669"/>
    <property type="project" value="InterPro"/>
</dbReference>
<dbReference type="PRINTS" id="PR00304">
    <property type="entry name" value="TCOMPLEXTCP1"/>
</dbReference>
<dbReference type="GO" id="GO:0005524">
    <property type="term" value="F:ATP binding"/>
    <property type="evidence" value="ECO:0007669"/>
    <property type="project" value="UniProtKB-KW"/>
</dbReference>
<evidence type="ECO:0000313" key="11">
    <source>
        <dbReference type="WBParaSite" id="HCON_00094870-00001"/>
    </source>
</evidence>
<dbReference type="OrthoDB" id="10248520at2759"/>
<dbReference type="PANTHER" id="PTHR11353">
    <property type="entry name" value="CHAPERONIN"/>
    <property type="match status" value="1"/>
</dbReference>
<dbReference type="NCBIfam" id="TIGR02343">
    <property type="entry name" value="chap_CCT_epsi"/>
    <property type="match status" value="1"/>
</dbReference>
<protein>
    <recommendedName>
        <fullName evidence="7">T-complex protein 1 subunit epsilon</fullName>
    </recommendedName>
    <alternativeName>
        <fullName evidence="8">CCT-epsilon</fullName>
    </alternativeName>
</protein>
<organism evidence="10 11">
    <name type="scientific">Haemonchus contortus</name>
    <name type="common">Barber pole worm</name>
    <dbReference type="NCBI Taxonomy" id="6289"/>
    <lineage>
        <taxon>Eukaryota</taxon>
        <taxon>Metazoa</taxon>
        <taxon>Ecdysozoa</taxon>
        <taxon>Nematoda</taxon>
        <taxon>Chromadorea</taxon>
        <taxon>Rhabditida</taxon>
        <taxon>Rhabditina</taxon>
        <taxon>Rhabditomorpha</taxon>
        <taxon>Strongyloidea</taxon>
        <taxon>Trichostrongylidae</taxon>
        <taxon>Haemonchus</taxon>
    </lineage>
</organism>
<evidence type="ECO:0000256" key="9">
    <source>
        <dbReference type="RuleBase" id="RU004187"/>
    </source>
</evidence>
<dbReference type="NCBIfam" id="NF041083">
    <property type="entry name" value="thermosome_beta"/>
    <property type="match status" value="1"/>
</dbReference>
<evidence type="ECO:0000256" key="6">
    <source>
        <dbReference type="ARBA" id="ARBA00023186"/>
    </source>
</evidence>
<dbReference type="AlphaFoldDB" id="A0A7I4YG30"/>
<dbReference type="InterPro" id="IPR027409">
    <property type="entry name" value="GroEL-like_apical_dom_sf"/>
</dbReference>
<evidence type="ECO:0000256" key="4">
    <source>
        <dbReference type="ARBA" id="ARBA00022741"/>
    </source>
</evidence>
<evidence type="ECO:0000256" key="1">
    <source>
        <dbReference type="ARBA" id="ARBA00004496"/>
    </source>
</evidence>
<keyword evidence="5 9" id="KW-0067">ATP-binding</keyword>
<dbReference type="Pfam" id="PF00118">
    <property type="entry name" value="Cpn60_TCP1"/>
    <property type="match status" value="1"/>
</dbReference>
<dbReference type="NCBIfam" id="NF041082">
    <property type="entry name" value="thermosome_alpha"/>
    <property type="match status" value="1"/>
</dbReference>
<dbReference type="CDD" id="cd03339">
    <property type="entry name" value="TCP1_epsilon"/>
    <property type="match status" value="1"/>
</dbReference>
<dbReference type="GO" id="GO:0051082">
    <property type="term" value="F:unfolded protein binding"/>
    <property type="evidence" value="ECO:0007669"/>
    <property type="project" value="InterPro"/>
</dbReference>
<keyword evidence="4 9" id="KW-0547">Nucleotide-binding</keyword>
<dbReference type="InterPro" id="IPR027413">
    <property type="entry name" value="GROEL-like_equatorial_sf"/>
</dbReference>
<dbReference type="InterPro" id="IPR017998">
    <property type="entry name" value="Chaperone_TCP-1"/>
</dbReference>
<evidence type="ECO:0000256" key="5">
    <source>
        <dbReference type="ARBA" id="ARBA00022840"/>
    </source>
</evidence>
<dbReference type="Gene3D" id="3.50.7.10">
    <property type="entry name" value="GroEL"/>
    <property type="match status" value="1"/>
</dbReference>
<dbReference type="FunFam" id="1.10.560.10:FF:000049">
    <property type="entry name" value="T-complex protein 1 subunitTheta, putative"/>
    <property type="match status" value="1"/>
</dbReference>
<dbReference type="OMA" id="SHPQMPH"/>
<keyword evidence="3" id="KW-0963">Cytoplasm</keyword>
<evidence type="ECO:0000256" key="2">
    <source>
        <dbReference type="ARBA" id="ARBA00008020"/>
    </source>
</evidence>
<dbReference type="GO" id="GO:0140662">
    <property type="term" value="F:ATP-dependent protein folding chaperone"/>
    <property type="evidence" value="ECO:0007669"/>
    <property type="project" value="InterPro"/>
</dbReference>
<evidence type="ECO:0000256" key="8">
    <source>
        <dbReference type="ARBA" id="ARBA00033325"/>
    </source>
</evidence>
<evidence type="ECO:0000256" key="7">
    <source>
        <dbReference type="ARBA" id="ARBA00024086"/>
    </source>
</evidence>
<dbReference type="InterPro" id="IPR002194">
    <property type="entry name" value="Chaperonin_TCP-1_CS"/>
</dbReference>
<dbReference type="InterPro" id="IPR027410">
    <property type="entry name" value="TCP-1-like_intermed_sf"/>
</dbReference>
<dbReference type="GO" id="GO:0005832">
    <property type="term" value="C:chaperonin-containing T-complex"/>
    <property type="evidence" value="ECO:0007669"/>
    <property type="project" value="UniProtKB-ARBA"/>
</dbReference>
<proteinExistence type="inferred from homology"/>
<accession>A0A7I4YG30</accession>
<dbReference type="SUPFAM" id="SSF52029">
    <property type="entry name" value="GroEL apical domain-like"/>
    <property type="match status" value="1"/>
</dbReference>
<dbReference type="WBParaSite" id="HCON_00094870-00001">
    <property type="protein sequence ID" value="HCON_00094870-00001"/>
    <property type="gene ID" value="HCON_00094870"/>
</dbReference>
<comment type="similarity">
    <text evidence="2 9">Belongs to the TCP-1 chaperonin family.</text>
</comment>
<evidence type="ECO:0000256" key="3">
    <source>
        <dbReference type="ARBA" id="ARBA00022490"/>
    </source>
</evidence>
<name>A0A7I4YG30_HAECO</name>
<dbReference type="InterPro" id="IPR002423">
    <property type="entry name" value="Cpn60/GroEL/TCP-1"/>
</dbReference>
<comment type="subcellular location">
    <subcellularLocation>
        <location evidence="1">Cytoplasm</location>
    </subcellularLocation>
</comment>
<reference evidence="11" key="1">
    <citation type="submission" date="2020-12" db="UniProtKB">
        <authorList>
            <consortium name="WormBaseParasite"/>
        </authorList>
    </citation>
    <scope>IDENTIFICATION</scope>
    <source>
        <strain evidence="11">MHco3</strain>
    </source>
</reference>
<dbReference type="PROSITE" id="PS00750">
    <property type="entry name" value="TCP1_1"/>
    <property type="match status" value="1"/>
</dbReference>
<keyword evidence="10" id="KW-1185">Reference proteome</keyword>
<evidence type="ECO:0000313" key="10">
    <source>
        <dbReference type="Proteomes" id="UP000025227"/>
    </source>
</evidence>
<dbReference type="PROSITE" id="PS00995">
    <property type="entry name" value="TCP1_3"/>
    <property type="match status" value="1"/>
</dbReference>
<dbReference type="PROSITE" id="PS00751">
    <property type="entry name" value="TCP1_2"/>
    <property type="match status" value="1"/>
</dbReference>
<dbReference type="InterPro" id="IPR012718">
    <property type="entry name" value="Chap_CCT_epsi"/>
</dbReference>